<accession>A0A1W1BIT7</accession>
<dbReference type="EMBL" id="FPHC01000029">
    <property type="protein sequence ID" value="SFV53437.1"/>
    <property type="molecule type" value="Genomic_DNA"/>
</dbReference>
<dbReference type="Pfam" id="PF09912">
    <property type="entry name" value="DUF2141"/>
    <property type="match status" value="1"/>
</dbReference>
<dbReference type="AlphaFoldDB" id="A0A1W1BIT7"/>
<evidence type="ECO:0008006" key="2">
    <source>
        <dbReference type="Google" id="ProtNLM"/>
    </source>
</evidence>
<name>A0A1W1BIT7_9ZZZZ</name>
<organism evidence="1">
    <name type="scientific">hydrothermal vent metagenome</name>
    <dbReference type="NCBI Taxonomy" id="652676"/>
    <lineage>
        <taxon>unclassified sequences</taxon>
        <taxon>metagenomes</taxon>
        <taxon>ecological metagenomes</taxon>
    </lineage>
</organism>
<proteinExistence type="predicted"/>
<dbReference type="InterPro" id="IPR018673">
    <property type="entry name" value="DUF2141"/>
</dbReference>
<evidence type="ECO:0000313" key="1">
    <source>
        <dbReference type="EMBL" id="SFV53437.1"/>
    </source>
</evidence>
<sequence length="150" mass="16914">MNKLNLKIKIVYLSLLLALLSSISSASGFTLKVSVDNLRNSKGVVQFALYNKDGTIPDENYQKQYKKHIENISKNRAETLFTDLPEGRYAINILHDENKNGEIDKGLLLPTEGIGFSNYDSISITNKPNFKKASFKLNLDTKKSIKVIYL</sequence>
<gene>
    <name evidence="1" type="ORF">MNB_SV-6-848</name>
</gene>
<protein>
    <recommendedName>
        <fullName evidence="2">DUF2141 domain-containing protein</fullName>
    </recommendedName>
</protein>
<reference evidence="1" key="1">
    <citation type="submission" date="2016-10" db="EMBL/GenBank/DDBJ databases">
        <authorList>
            <person name="de Groot N.N."/>
        </authorList>
    </citation>
    <scope>NUCLEOTIDE SEQUENCE</scope>
</reference>